<dbReference type="InterPro" id="IPR024977">
    <property type="entry name" value="Apc4-like_WD40_dom"/>
</dbReference>
<dbReference type="AlphaFoldDB" id="B6AB24"/>
<dbReference type="InterPro" id="IPR036322">
    <property type="entry name" value="WD40_repeat_dom_sf"/>
</dbReference>
<dbReference type="EMBL" id="DS989727">
    <property type="protein sequence ID" value="EEA05576.1"/>
    <property type="molecule type" value="Genomic_DNA"/>
</dbReference>
<dbReference type="OMA" id="ECENTQA"/>
<organism evidence="7 8">
    <name type="scientific">Cryptosporidium muris (strain RN66)</name>
    <dbReference type="NCBI Taxonomy" id="441375"/>
    <lineage>
        <taxon>Eukaryota</taxon>
        <taxon>Sar</taxon>
        <taxon>Alveolata</taxon>
        <taxon>Apicomplexa</taxon>
        <taxon>Conoidasida</taxon>
        <taxon>Coccidia</taxon>
        <taxon>Eucoccidiorida</taxon>
        <taxon>Eimeriorina</taxon>
        <taxon>Cryptosporidiidae</taxon>
        <taxon>Cryptosporidium</taxon>
    </lineage>
</organism>
<dbReference type="GO" id="GO:0000118">
    <property type="term" value="C:histone deacetylase complex"/>
    <property type="evidence" value="ECO:0007669"/>
    <property type="project" value="TreeGrafter"/>
</dbReference>
<evidence type="ECO:0000256" key="1">
    <source>
        <dbReference type="ARBA" id="ARBA00004123"/>
    </source>
</evidence>
<dbReference type="Proteomes" id="UP000001460">
    <property type="component" value="Unassembled WGS sequence"/>
</dbReference>
<dbReference type="Pfam" id="PF00400">
    <property type="entry name" value="WD40"/>
    <property type="match status" value="1"/>
</dbReference>
<dbReference type="InterPro" id="IPR045183">
    <property type="entry name" value="Ebi-like"/>
</dbReference>
<dbReference type="GO" id="GO:0006357">
    <property type="term" value="P:regulation of transcription by RNA polymerase II"/>
    <property type="evidence" value="ECO:0007669"/>
    <property type="project" value="TreeGrafter"/>
</dbReference>
<sequence length="745" mass="84107">MKIHLSSDEINLLVYRYLIENGFVHTGFCFNTEANIPKNPLLSSQIDKIPPNALIALLQKALLYIYLEYHTADESGEEIRCEEPFSLFKKHECWCRPLEQESDIISASPSAADYKDIELLSINEDIDSPLNNKNSPQAPPNKKGRRNTKISEINTRSEKNLSEIDQSHNEVSRTEDLNFDIDNGDTSHTNNEQDNGNSMKGTCEDSIHRDTNTDTYNMEYFSDRISNTLDESEDFNNECIDSFKIQKYVKSGQYLEPNIVSTIDIDKSNGELKTQNEANTHLPINKDNLDIIKSDTCNKEIVLINVNTELPLNNNICIKYKDDINYKVKDDNSNNMIGVILSNNTSLVEKSSNICPLSDVPHCKLTRGNNKNIIREVQFSKDPNDSDKLVITWEERCPELWDLSNIDNYITTKSMDNSAILLSVYKNCDDIAGTVVSMHYEYFAIGYENGGVAIFSYLGKHLFDILPNNEQSPIISLQLSISGTFLAIGDATGLIRIAEIKKNHLENTINTQIIFQYRHKSAVFGLCWCYDDRYLLSGCLNKDITLCNLNSKTVKVYSQKGQILSLKQTCGNQILCIMDGISDVPIFEIVNSEDQPNLQCLFTLELTHSNIGTDHIIPSLIVFAECCTIDNQNIYIVATLSTIYSFDSCGRILYSQVIVEQNENITIVSIIISKDRYLIYTGTNDGCIICLTLPDLKIKTKMIENTECENTQAGVGTIRTNLTGTLLFHGTFQGPVTYFLNNLIK</sequence>
<dbReference type="GeneID" id="6995200"/>
<feature type="domain" description="Anaphase-promoting complex subunit 4-like WD40" evidence="6">
    <location>
        <begin position="443"/>
        <end position="510"/>
    </location>
</feature>
<dbReference type="PROSITE" id="PS50896">
    <property type="entry name" value="LISH"/>
    <property type="match status" value="1"/>
</dbReference>
<evidence type="ECO:0000259" key="6">
    <source>
        <dbReference type="Pfam" id="PF12894"/>
    </source>
</evidence>
<feature type="compositionally biased region" description="Basic and acidic residues" evidence="5">
    <location>
        <begin position="155"/>
        <end position="176"/>
    </location>
</feature>
<evidence type="ECO:0000256" key="4">
    <source>
        <dbReference type="ARBA" id="ARBA00023242"/>
    </source>
</evidence>
<evidence type="ECO:0000256" key="2">
    <source>
        <dbReference type="ARBA" id="ARBA00022574"/>
    </source>
</evidence>
<keyword evidence="8" id="KW-1185">Reference proteome</keyword>
<name>B6AB24_CRYMR</name>
<dbReference type="InterPro" id="IPR006594">
    <property type="entry name" value="LisH"/>
</dbReference>
<dbReference type="Gene3D" id="1.20.960.30">
    <property type="match status" value="1"/>
</dbReference>
<protein>
    <recommendedName>
        <fullName evidence="6">Anaphase-promoting complex subunit 4-like WD40 domain-containing protein</fullName>
    </recommendedName>
</protein>
<dbReference type="PANTHER" id="PTHR22846">
    <property type="entry name" value="WD40 REPEAT PROTEIN"/>
    <property type="match status" value="1"/>
</dbReference>
<evidence type="ECO:0000313" key="8">
    <source>
        <dbReference type="Proteomes" id="UP000001460"/>
    </source>
</evidence>
<gene>
    <name evidence="7" type="ORF">CMU_025830</name>
</gene>
<dbReference type="Pfam" id="PF12894">
    <property type="entry name" value="ANAPC4_WD40"/>
    <property type="match status" value="1"/>
</dbReference>
<dbReference type="VEuPathDB" id="CryptoDB:CMU_025830"/>
<keyword evidence="2" id="KW-0853">WD repeat</keyword>
<dbReference type="GO" id="GO:0003714">
    <property type="term" value="F:transcription corepressor activity"/>
    <property type="evidence" value="ECO:0007669"/>
    <property type="project" value="InterPro"/>
</dbReference>
<dbReference type="InterPro" id="IPR015943">
    <property type="entry name" value="WD40/YVTN_repeat-like_dom_sf"/>
</dbReference>
<proteinExistence type="predicted"/>
<keyword evidence="3" id="KW-0677">Repeat</keyword>
<reference evidence="7" key="1">
    <citation type="submission" date="2008-06" db="EMBL/GenBank/DDBJ databases">
        <authorList>
            <person name="Lorenzi H."/>
            <person name="Inman J."/>
            <person name="Miller J."/>
            <person name="Schobel S."/>
            <person name="Amedeo P."/>
            <person name="Caler E.V."/>
            <person name="da Silva J."/>
        </authorList>
    </citation>
    <scope>NUCLEOTIDE SEQUENCE [LARGE SCALE GENOMIC DNA]</scope>
    <source>
        <strain evidence="7">RN66</strain>
    </source>
</reference>
<dbReference type="SMART" id="SM00320">
    <property type="entry name" value="WD40"/>
    <property type="match status" value="4"/>
</dbReference>
<dbReference type="Pfam" id="PF08513">
    <property type="entry name" value="LisH"/>
    <property type="match status" value="1"/>
</dbReference>
<dbReference type="PANTHER" id="PTHR22846:SF2">
    <property type="entry name" value="F-BOX-LIKE_WD REPEAT-CONTAINING PROTEIN EBI"/>
    <property type="match status" value="1"/>
</dbReference>
<dbReference type="SUPFAM" id="SSF50978">
    <property type="entry name" value="WD40 repeat-like"/>
    <property type="match status" value="2"/>
</dbReference>
<evidence type="ECO:0000256" key="3">
    <source>
        <dbReference type="ARBA" id="ARBA00022737"/>
    </source>
</evidence>
<dbReference type="RefSeq" id="XP_002139925.1">
    <property type="nucleotide sequence ID" value="XM_002139889.1"/>
</dbReference>
<dbReference type="eggNOG" id="KOG0273">
    <property type="taxonomic scope" value="Eukaryota"/>
</dbReference>
<dbReference type="Gene3D" id="2.130.10.10">
    <property type="entry name" value="YVTN repeat-like/Quinoprotein amine dehydrogenase"/>
    <property type="match status" value="1"/>
</dbReference>
<dbReference type="OrthoDB" id="1367865at2759"/>
<dbReference type="SMART" id="SM00667">
    <property type="entry name" value="LisH"/>
    <property type="match status" value="1"/>
</dbReference>
<evidence type="ECO:0000256" key="5">
    <source>
        <dbReference type="SAM" id="MobiDB-lite"/>
    </source>
</evidence>
<dbReference type="InterPro" id="IPR001680">
    <property type="entry name" value="WD40_rpt"/>
</dbReference>
<keyword evidence="4" id="KW-0539">Nucleus</keyword>
<feature type="compositionally biased region" description="Polar residues" evidence="5">
    <location>
        <begin position="184"/>
        <end position="200"/>
    </location>
</feature>
<comment type="subcellular location">
    <subcellularLocation>
        <location evidence="1">Nucleus</location>
    </subcellularLocation>
</comment>
<dbReference type="STRING" id="441375.B6AB24"/>
<accession>B6AB24</accession>
<feature type="region of interest" description="Disordered" evidence="5">
    <location>
        <begin position="126"/>
        <end position="203"/>
    </location>
</feature>
<evidence type="ECO:0000313" key="7">
    <source>
        <dbReference type="EMBL" id="EEA05576.1"/>
    </source>
</evidence>